<keyword evidence="3" id="KW-1185">Reference proteome</keyword>
<dbReference type="Proteomes" id="UP000009168">
    <property type="component" value="Unassembled WGS sequence"/>
</dbReference>
<proteinExistence type="predicted"/>
<protein>
    <submittedName>
        <fullName evidence="2">Transmembrane protein, putative</fullName>
    </submittedName>
</protein>
<gene>
    <name evidence="2" type="ORF">TTHERM_000675869</name>
</gene>
<dbReference type="EMBL" id="GG662711">
    <property type="protein sequence ID" value="EWS74593.1"/>
    <property type="molecule type" value="Genomic_DNA"/>
</dbReference>
<dbReference type="GeneID" id="24440150"/>
<keyword evidence="1" id="KW-0472">Membrane</keyword>
<accession>W7XD91</accession>
<keyword evidence="1" id="KW-1133">Transmembrane helix</keyword>
<evidence type="ECO:0000313" key="2">
    <source>
        <dbReference type="EMBL" id="EWS74593.1"/>
    </source>
</evidence>
<dbReference type="AlphaFoldDB" id="W7XD91"/>
<organism evidence="2 3">
    <name type="scientific">Tetrahymena thermophila (strain SB210)</name>
    <dbReference type="NCBI Taxonomy" id="312017"/>
    <lineage>
        <taxon>Eukaryota</taxon>
        <taxon>Sar</taxon>
        <taxon>Alveolata</taxon>
        <taxon>Ciliophora</taxon>
        <taxon>Intramacronucleata</taxon>
        <taxon>Oligohymenophorea</taxon>
        <taxon>Hymenostomatida</taxon>
        <taxon>Tetrahymenina</taxon>
        <taxon>Tetrahymenidae</taxon>
        <taxon>Tetrahymena</taxon>
    </lineage>
</organism>
<feature type="transmembrane region" description="Helical" evidence="1">
    <location>
        <begin position="20"/>
        <end position="49"/>
    </location>
</feature>
<name>W7XD91_TETTS</name>
<dbReference type="RefSeq" id="XP_012652894.1">
    <property type="nucleotide sequence ID" value="XM_012797440.1"/>
</dbReference>
<evidence type="ECO:0000313" key="3">
    <source>
        <dbReference type="Proteomes" id="UP000009168"/>
    </source>
</evidence>
<sequence>MIYLFLLSYTFIKCSKFLFSFSFTFLVLLSAALHIFKFFFTLFVALSIFINRKVQKKNNLILFKVCKQSMLNLLVNYIEYIHQLFLYFGLILFDLFKFFNFYSKSLFIYLLQRHLCFIHKLSSTKMSINRSLSHIHKINKSLLQNHLQRSLFSKVEIVLSWIIAQLNYKIQAKQIKNKQYVCFVINLYH</sequence>
<dbReference type="KEGG" id="tet:TTHERM_000675869"/>
<reference evidence="3" key="1">
    <citation type="journal article" date="2006" name="PLoS Biol.">
        <title>Macronuclear genome sequence of the ciliate Tetrahymena thermophila, a model eukaryote.</title>
        <authorList>
            <person name="Eisen J.A."/>
            <person name="Coyne R.S."/>
            <person name="Wu M."/>
            <person name="Wu D."/>
            <person name="Thiagarajan M."/>
            <person name="Wortman J.R."/>
            <person name="Badger J.H."/>
            <person name="Ren Q."/>
            <person name="Amedeo P."/>
            <person name="Jones K.M."/>
            <person name="Tallon L.J."/>
            <person name="Delcher A.L."/>
            <person name="Salzberg S.L."/>
            <person name="Silva J.C."/>
            <person name="Haas B.J."/>
            <person name="Majoros W.H."/>
            <person name="Farzad M."/>
            <person name="Carlton J.M."/>
            <person name="Smith R.K. Jr."/>
            <person name="Garg J."/>
            <person name="Pearlman R.E."/>
            <person name="Karrer K.M."/>
            <person name="Sun L."/>
            <person name="Manning G."/>
            <person name="Elde N.C."/>
            <person name="Turkewitz A.P."/>
            <person name="Asai D.J."/>
            <person name="Wilkes D.E."/>
            <person name="Wang Y."/>
            <person name="Cai H."/>
            <person name="Collins K."/>
            <person name="Stewart B.A."/>
            <person name="Lee S.R."/>
            <person name="Wilamowska K."/>
            <person name="Weinberg Z."/>
            <person name="Ruzzo W.L."/>
            <person name="Wloga D."/>
            <person name="Gaertig J."/>
            <person name="Frankel J."/>
            <person name="Tsao C.-C."/>
            <person name="Gorovsky M.A."/>
            <person name="Keeling P.J."/>
            <person name="Waller R.F."/>
            <person name="Patron N.J."/>
            <person name="Cherry J.M."/>
            <person name="Stover N.A."/>
            <person name="Krieger C.J."/>
            <person name="del Toro C."/>
            <person name="Ryder H.F."/>
            <person name="Williamson S.C."/>
            <person name="Barbeau R.A."/>
            <person name="Hamilton E.P."/>
            <person name="Orias E."/>
        </authorList>
    </citation>
    <scope>NUCLEOTIDE SEQUENCE [LARGE SCALE GENOMIC DNA]</scope>
    <source>
        <strain evidence="3">SB210</strain>
    </source>
</reference>
<evidence type="ECO:0000256" key="1">
    <source>
        <dbReference type="SAM" id="Phobius"/>
    </source>
</evidence>
<keyword evidence="1 2" id="KW-0812">Transmembrane</keyword>
<dbReference type="InParanoid" id="W7XD91"/>